<name>A0A9Q8SHW2_9PEZI</name>
<dbReference type="RefSeq" id="XP_049139295.1">
    <property type="nucleotide sequence ID" value="XM_049282152.1"/>
</dbReference>
<reference evidence="2" key="1">
    <citation type="journal article" date="2021" name="Mol. Plant Microbe Interact.">
        <title>Complete Genome Sequence of the Plant-Pathogenic Fungus Colletotrichum lupini.</title>
        <authorList>
            <person name="Baroncelli R."/>
            <person name="Pensec F."/>
            <person name="Da Lio D."/>
            <person name="Boufleur T."/>
            <person name="Vicente I."/>
            <person name="Sarrocco S."/>
            <person name="Picot A."/>
            <person name="Baraldi E."/>
            <person name="Sukno S."/>
            <person name="Thon M."/>
            <person name="Le Floch G."/>
        </authorList>
    </citation>
    <scope>NUCLEOTIDE SEQUENCE</scope>
    <source>
        <strain evidence="2">IMI 504893</strain>
    </source>
</reference>
<dbReference type="EMBL" id="CP019474">
    <property type="protein sequence ID" value="UQC77656.1"/>
    <property type="molecule type" value="Genomic_DNA"/>
</dbReference>
<sequence>MRHLPPASDEVHAPHSSAATAAPATATMSSYFGTVGKSACRAGRRSPQGRLSAWPSARHQRRKRSLGLRKVCGLSITTSFRAHDAAALVTQPSFRVSRVRGLIGMADEREVLRTGRVSVS</sequence>
<organism evidence="2 3">
    <name type="scientific">Colletotrichum lupini</name>
    <dbReference type="NCBI Taxonomy" id="145971"/>
    <lineage>
        <taxon>Eukaryota</taxon>
        <taxon>Fungi</taxon>
        <taxon>Dikarya</taxon>
        <taxon>Ascomycota</taxon>
        <taxon>Pezizomycotina</taxon>
        <taxon>Sordariomycetes</taxon>
        <taxon>Hypocreomycetidae</taxon>
        <taxon>Glomerellales</taxon>
        <taxon>Glomerellaceae</taxon>
        <taxon>Colletotrichum</taxon>
        <taxon>Colletotrichum acutatum species complex</taxon>
    </lineage>
</organism>
<keyword evidence="3" id="KW-1185">Reference proteome</keyword>
<protein>
    <submittedName>
        <fullName evidence="2">Uncharacterized protein</fullName>
    </submittedName>
</protein>
<accession>A0A9Q8SHW2</accession>
<feature type="compositionally biased region" description="Low complexity" evidence="1">
    <location>
        <begin position="14"/>
        <end position="24"/>
    </location>
</feature>
<dbReference type="AlphaFoldDB" id="A0A9Q8SHW2"/>
<evidence type="ECO:0000313" key="3">
    <source>
        <dbReference type="Proteomes" id="UP000830671"/>
    </source>
</evidence>
<feature type="region of interest" description="Disordered" evidence="1">
    <location>
        <begin position="1"/>
        <end position="24"/>
    </location>
</feature>
<proteinExistence type="predicted"/>
<dbReference type="KEGG" id="clup:CLUP02_03125"/>
<gene>
    <name evidence="2" type="ORF">CLUP02_03125</name>
</gene>
<evidence type="ECO:0000313" key="2">
    <source>
        <dbReference type="EMBL" id="UQC77656.1"/>
    </source>
</evidence>
<feature type="region of interest" description="Disordered" evidence="1">
    <location>
        <begin position="39"/>
        <end position="60"/>
    </location>
</feature>
<dbReference type="Proteomes" id="UP000830671">
    <property type="component" value="Chromosome 2"/>
</dbReference>
<evidence type="ECO:0000256" key="1">
    <source>
        <dbReference type="SAM" id="MobiDB-lite"/>
    </source>
</evidence>
<dbReference type="GeneID" id="73337162"/>